<feature type="non-terminal residue" evidence="1">
    <location>
        <position position="189"/>
    </location>
</feature>
<gene>
    <name evidence="1" type="ORF">METZ01_LOCUS482949</name>
</gene>
<protein>
    <recommendedName>
        <fullName evidence="2">LamG-like jellyroll fold domain-containing protein</fullName>
    </recommendedName>
</protein>
<dbReference type="AlphaFoldDB" id="A0A383CEG5"/>
<organism evidence="1">
    <name type="scientific">marine metagenome</name>
    <dbReference type="NCBI Taxonomy" id="408172"/>
    <lineage>
        <taxon>unclassified sequences</taxon>
        <taxon>metagenomes</taxon>
        <taxon>ecological metagenomes</taxon>
    </lineage>
</organism>
<accession>A0A383CEG5</accession>
<name>A0A383CEG5_9ZZZZ</name>
<sequence length="189" mass="20667">MIYGLELGLAQERKIEKGNLNLLGYWDFDSVGAIEDDAVVIDSVAKIEGVVNGNPSAATGRSGNDGDHAIDFGVSPSGKWVRIDWSDAAGHSWLKPASDFNQLSVSLWQKLHSRRSSSTFWLGAESASSGERNAQAHIPWGNSQIYWDTAGCCDGRTTRINRSWGGGLGKWHHFVFLKDGDRKAIYIDG</sequence>
<evidence type="ECO:0000313" key="1">
    <source>
        <dbReference type="EMBL" id="SVE30095.1"/>
    </source>
</evidence>
<evidence type="ECO:0008006" key="2">
    <source>
        <dbReference type="Google" id="ProtNLM"/>
    </source>
</evidence>
<reference evidence="1" key="1">
    <citation type="submission" date="2018-05" db="EMBL/GenBank/DDBJ databases">
        <authorList>
            <person name="Lanie J.A."/>
            <person name="Ng W.-L."/>
            <person name="Kazmierczak K.M."/>
            <person name="Andrzejewski T.M."/>
            <person name="Davidsen T.M."/>
            <person name="Wayne K.J."/>
            <person name="Tettelin H."/>
            <person name="Glass J.I."/>
            <person name="Rusch D."/>
            <person name="Podicherti R."/>
            <person name="Tsui H.-C.T."/>
            <person name="Winkler M.E."/>
        </authorList>
    </citation>
    <scope>NUCLEOTIDE SEQUENCE</scope>
</reference>
<proteinExistence type="predicted"/>
<dbReference type="Gene3D" id="2.60.120.200">
    <property type="match status" value="1"/>
</dbReference>
<dbReference type="InterPro" id="IPR013320">
    <property type="entry name" value="ConA-like_dom_sf"/>
</dbReference>
<dbReference type="EMBL" id="UINC01207831">
    <property type="protein sequence ID" value="SVE30095.1"/>
    <property type="molecule type" value="Genomic_DNA"/>
</dbReference>
<dbReference type="SUPFAM" id="SSF49899">
    <property type="entry name" value="Concanavalin A-like lectins/glucanases"/>
    <property type="match status" value="1"/>
</dbReference>